<protein>
    <submittedName>
        <fullName evidence="2">Uncharacterized protein</fullName>
    </submittedName>
</protein>
<evidence type="ECO:0000313" key="3">
    <source>
        <dbReference type="Proteomes" id="UP000193642"/>
    </source>
</evidence>
<dbReference type="EMBL" id="MCGO01000021">
    <property type="protein sequence ID" value="ORY44821.1"/>
    <property type="molecule type" value="Genomic_DNA"/>
</dbReference>
<proteinExistence type="predicted"/>
<dbReference type="Proteomes" id="UP000193642">
    <property type="component" value="Unassembled WGS sequence"/>
</dbReference>
<keyword evidence="3" id="KW-1185">Reference proteome</keyword>
<sequence>MLTRRDSTSETGQLVFGGLVLICVACALGYVIITFLRNRTDKQTKVAGEIQGQEIKPFVFPGAYIPV</sequence>
<feature type="transmembrane region" description="Helical" evidence="1">
    <location>
        <begin position="14"/>
        <end position="36"/>
    </location>
</feature>
<comment type="caution">
    <text evidence="2">The sequence shown here is derived from an EMBL/GenBank/DDBJ whole genome shotgun (WGS) entry which is preliminary data.</text>
</comment>
<name>A0A1Y2CCN9_9FUNG</name>
<dbReference type="AlphaFoldDB" id="A0A1Y2CCN9"/>
<reference evidence="2 3" key="1">
    <citation type="submission" date="2016-07" db="EMBL/GenBank/DDBJ databases">
        <title>Pervasive Adenine N6-methylation of Active Genes in Fungi.</title>
        <authorList>
            <consortium name="DOE Joint Genome Institute"/>
            <person name="Mondo S.J."/>
            <person name="Dannebaum R.O."/>
            <person name="Kuo R.C."/>
            <person name="Labutti K."/>
            <person name="Haridas S."/>
            <person name="Kuo A."/>
            <person name="Salamov A."/>
            <person name="Ahrendt S.R."/>
            <person name="Lipzen A."/>
            <person name="Sullivan W."/>
            <person name="Andreopoulos W.B."/>
            <person name="Clum A."/>
            <person name="Lindquist E."/>
            <person name="Daum C."/>
            <person name="Ramamoorthy G.K."/>
            <person name="Gryganskyi A."/>
            <person name="Culley D."/>
            <person name="Magnuson J.K."/>
            <person name="James T.Y."/>
            <person name="O'Malley M.A."/>
            <person name="Stajich J.E."/>
            <person name="Spatafora J.W."/>
            <person name="Visel A."/>
            <person name="Grigoriev I.V."/>
        </authorList>
    </citation>
    <scope>NUCLEOTIDE SEQUENCE [LARGE SCALE GENOMIC DNA]</scope>
    <source>
        <strain evidence="2 3">JEL800</strain>
    </source>
</reference>
<evidence type="ECO:0000313" key="2">
    <source>
        <dbReference type="EMBL" id="ORY44821.1"/>
    </source>
</evidence>
<keyword evidence="1" id="KW-0812">Transmembrane</keyword>
<gene>
    <name evidence="2" type="ORF">BCR33DRAFT_716770</name>
</gene>
<keyword evidence="1" id="KW-1133">Transmembrane helix</keyword>
<organism evidence="2 3">
    <name type="scientific">Rhizoclosmatium globosum</name>
    <dbReference type="NCBI Taxonomy" id="329046"/>
    <lineage>
        <taxon>Eukaryota</taxon>
        <taxon>Fungi</taxon>
        <taxon>Fungi incertae sedis</taxon>
        <taxon>Chytridiomycota</taxon>
        <taxon>Chytridiomycota incertae sedis</taxon>
        <taxon>Chytridiomycetes</taxon>
        <taxon>Chytridiales</taxon>
        <taxon>Chytriomycetaceae</taxon>
        <taxon>Rhizoclosmatium</taxon>
    </lineage>
</organism>
<evidence type="ECO:0000256" key="1">
    <source>
        <dbReference type="SAM" id="Phobius"/>
    </source>
</evidence>
<accession>A0A1Y2CCN9</accession>
<keyword evidence="1" id="KW-0472">Membrane</keyword>